<dbReference type="InterPro" id="IPR036388">
    <property type="entry name" value="WH-like_DNA-bd_sf"/>
</dbReference>
<dbReference type="Pfam" id="PF01047">
    <property type="entry name" value="MarR"/>
    <property type="match status" value="1"/>
</dbReference>
<dbReference type="AlphaFoldDB" id="A0AAC9HTP9"/>
<gene>
    <name evidence="6" type="ORF">TL08_17625</name>
</gene>
<evidence type="ECO:0000313" key="6">
    <source>
        <dbReference type="EMBL" id="AOS64325.1"/>
    </source>
</evidence>
<dbReference type="SUPFAM" id="SSF46785">
    <property type="entry name" value="Winged helix' DNA-binding domain"/>
    <property type="match status" value="1"/>
</dbReference>
<dbReference type="GO" id="GO:0006950">
    <property type="term" value="P:response to stress"/>
    <property type="evidence" value="ECO:0007669"/>
    <property type="project" value="TreeGrafter"/>
</dbReference>
<dbReference type="InterPro" id="IPR023187">
    <property type="entry name" value="Tscrpt_reg_MarR-type_CS"/>
</dbReference>
<proteinExistence type="predicted"/>
<sequence>MRIDEERHRLSETIQRHEEALMRGAVRIRSHPLLDSGLTMQQFRVLLCLAVDGGLSGHALADQLGVSLATVTGLIDRLLDRGLVNRVPDLRDRRIRLSSLTPAGITLLDDIAVAGREHRRALLAQLSVDELHALERGARAMRAAADRTPADSTLTRPLNIGSPADLLTDGGSAVPQHGASPHRLPALVAGEIQLWWAARATADPVLQRWLDPQESVRYHRFTQDGTRERYLVGRALVRVLIAAHTGIEPAEVRYTSGGAHHETGTGGVVLDGERELCFSIASAGDWVVVALAEGIPVGVDLEHRQSGRHIGPLIDSVLAPGERAEILRLDPADREDVFLGYWTRKAAVLKALDAGWTVRPEQVVMSGPDAAPSIVEWRAGPLHTGVLPTPDSVQVFVPVAPAGHHVGVVAVTCRSTALLDHSAADLLN</sequence>
<dbReference type="GO" id="GO:0003677">
    <property type="term" value="F:DNA binding"/>
    <property type="evidence" value="ECO:0007669"/>
    <property type="project" value="UniProtKB-KW"/>
</dbReference>
<accession>A0AAC9HTP9</accession>
<keyword evidence="7" id="KW-1185">Reference proteome</keyword>
<organism evidence="6 7">
    <name type="scientific">Actinoalloteichus hymeniacidonis</name>
    <dbReference type="NCBI Taxonomy" id="340345"/>
    <lineage>
        <taxon>Bacteria</taxon>
        <taxon>Bacillati</taxon>
        <taxon>Actinomycetota</taxon>
        <taxon>Actinomycetes</taxon>
        <taxon>Pseudonocardiales</taxon>
        <taxon>Pseudonocardiaceae</taxon>
        <taxon>Actinoalloteichus</taxon>
    </lineage>
</organism>
<dbReference type="PROSITE" id="PS01117">
    <property type="entry name" value="HTH_MARR_1"/>
    <property type="match status" value="1"/>
</dbReference>
<dbReference type="GO" id="GO:0003700">
    <property type="term" value="F:DNA-binding transcription factor activity"/>
    <property type="evidence" value="ECO:0007669"/>
    <property type="project" value="InterPro"/>
</dbReference>
<dbReference type="Proteomes" id="UP000095210">
    <property type="component" value="Chromosome"/>
</dbReference>
<dbReference type="Gene3D" id="3.90.470.20">
    <property type="entry name" value="4'-phosphopantetheinyl transferase domain"/>
    <property type="match status" value="2"/>
</dbReference>
<dbReference type="GO" id="GO:0000287">
    <property type="term" value="F:magnesium ion binding"/>
    <property type="evidence" value="ECO:0007669"/>
    <property type="project" value="InterPro"/>
</dbReference>
<keyword evidence="2" id="KW-0805">Transcription regulation</keyword>
<dbReference type="SUPFAM" id="SSF56214">
    <property type="entry name" value="4'-phosphopantetheinyl transferase"/>
    <property type="match status" value="2"/>
</dbReference>
<protein>
    <submittedName>
        <fullName evidence="6">Phosphopantetheinyl transferase</fullName>
    </submittedName>
</protein>
<dbReference type="PANTHER" id="PTHR33164">
    <property type="entry name" value="TRANSCRIPTIONAL REGULATOR, MARR FAMILY"/>
    <property type="match status" value="1"/>
</dbReference>
<keyword evidence="1 6" id="KW-0808">Transferase</keyword>
<dbReference type="EMBL" id="CP014859">
    <property type="protein sequence ID" value="AOS64325.1"/>
    <property type="molecule type" value="Genomic_DNA"/>
</dbReference>
<evidence type="ECO:0000313" key="7">
    <source>
        <dbReference type="Proteomes" id="UP000095210"/>
    </source>
</evidence>
<evidence type="ECO:0000256" key="1">
    <source>
        <dbReference type="ARBA" id="ARBA00022679"/>
    </source>
</evidence>
<dbReference type="PANTHER" id="PTHR33164:SF99">
    <property type="entry name" value="MARR FAMILY REGULATORY PROTEIN"/>
    <property type="match status" value="1"/>
</dbReference>
<dbReference type="InterPro" id="IPR036390">
    <property type="entry name" value="WH_DNA-bd_sf"/>
</dbReference>
<keyword evidence="3" id="KW-0238">DNA-binding</keyword>
<dbReference type="GO" id="GO:0008897">
    <property type="term" value="F:holo-[acyl-carrier-protein] synthase activity"/>
    <property type="evidence" value="ECO:0007669"/>
    <property type="project" value="InterPro"/>
</dbReference>
<dbReference type="KEGG" id="ahm:TL08_17625"/>
<reference evidence="7" key="1">
    <citation type="submission" date="2016-03" db="EMBL/GenBank/DDBJ databases">
        <title>Complete genome sequence of the type strain Actinoalloteichus hymeniacidonis DSM 45092.</title>
        <authorList>
            <person name="Schaffert L."/>
            <person name="Albersmeier A."/>
            <person name="Winkler A."/>
            <person name="Kalinowski J."/>
            <person name="Zotchev S."/>
            <person name="Ruckert C."/>
        </authorList>
    </citation>
    <scope>NUCLEOTIDE SEQUENCE [LARGE SCALE GENOMIC DNA]</scope>
    <source>
        <strain evidence="7">HPA177(T) (DSM 45092(T))</strain>
    </source>
</reference>
<dbReference type="SMART" id="SM00347">
    <property type="entry name" value="HTH_MARR"/>
    <property type="match status" value="1"/>
</dbReference>
<dbReference type="RefSeq" id="WP_069850509.1">
    <property type="nucleotide sequence ID" value="NZ_CP014859.1"/>
</dbReference>
<evidence type="ECO:0000256" key="3">
    <source>
        <dbReference type="ARBA" id="ARBA00023125"/>
    </source>
</evidence>
<evidence type="ECO:0000256" key="4">
    <source>
        <dbReference type="ARBA" id="ARBA00023163"/>
    </source>
</evidence>
<feature type="domain" description="HTH marR-type" evidence="5">
    <location>
        <begin position="7"/>
        <end position="143"/>
    </location>
</feature>
<dbReference type="Pfam" id="PF01648">
    <property type="entry name" value="ACPS"/>
    <property type="match status" value="1"/>
</dbReference>
<evidence type="ECO:0000259" key="5">
    <source>
        <dbReference type="PROSITE" id="PS50995"/>
    </source>
</evidence>
<dbReference type="InterPro" id="IPR037143">
    <property type="entry name" value="4-PPantetheinyl_Trfase_dom_sf"/>
</dbReference>
<dbReference type="Gene3D" id="1.10.10.10">
    <property type="entry name" value="Winged helix-like DNA-binding domain superfamily/Winged helix DNA-binding domain"/>
    <property type="match status" value="1"/>
</dbReference>
<keyword evidence="4" id="KW-0804">Transcription</keyword>
<dbReference type="PRINTS" id="PR00598">
    <property type="entry name" value="HTHMARR"/>
</dbReference>
<evidence type="ECO:0000256" key="2">
    <source>
        <dbReference type="ARBA" id="ARBA00023015"/>
    </source>
</evidence>
<dbReference type="InterPro" id="IPR000835">
    <property type="entry name" value="HTH_MarR-typ"/>
</dbReference>
<dbReference type="PROSITE" id="PS50995">
    <property type="entry name" value="HTH_MARR_2"/>
    <property type="match status" value="1"/>
</dbReference>
<name>A0AAC9HTP9_9PSEU</name>
<dbReference type="InterPro" id="IPR008278">
    <property type="entry name" value="4-PPantetheinyl_Trfase_dom"/>
</dbReference>
<dbReference type="InterPro" id="IPR039422">
    <property type="entry name" value="MarR/SlyA-like"/>
</dbReference>